<dbReference type="Gene3D" id="3.40.980.10">
    <property type="entry name" value="MoaB/Mog-like domain"/>
    <property type="match status" value="1"/>
</dbReference>
<evidence type="ECO:0000256" key="1">
    <source>
        <dbReference type="ARBA" id="ARBA00002901"/>
    </source>
</evidence>
<dbReference type="GO" id="GO:0046872">
    <property type="term" value="F:metal ion binding"/>
    <property type="evidence" value="ECO:0007669"/>
    <property type="project" value="UniProtKB-UniRule"/>
</dbReference>
<dbReference type="Pfam" id="PF00994">
    <property type="entry name" value="MoCF_biosynth"/>
    <property type="match status" value="1"/>
</dbReference>
<dbReference type="InterPro" id="IPR001453">
    <property type="entry name" value="MoaB/Mog_dom"/>
</dbReference>
<dbReference type="InterPro" id="IPR036425">
    <property type="entry name" value="MoaB/Mog-like_dom_sf"/>
</dbReference>
<gene>
    <name evidence="6" type="ORF">SAMN04488055_1674</name>
</gene>
<comment type="catalytic activity">
    <reaction evidence="3">
        <text>adenylyl-molybdopterin + molybdate = Mo-molybdopterin + AMP + H(+)</text>
        <dbReference type="Rhea" id="RHEA:35047"/>
        <dbReference type="ChEBI" id="CHEBI:15378"/>
        <dbReference type="ChEBI" id="CHEBI:36264"/>
        <dbReference type="ChEBI" id="CHEBI:62727"/>
        <dbReference type="ChEBI" id="CHEBI:71302"/>
        <dbReference type="ChEBI" id="CHEBI:456215"/>
        <dbReference type="EC" id="2.10.1.1"/>
    </reaction>
</comment>
<dbReference type="EC" id="2.10.1.1" evidence="4"/>
<feature type="domain" description="MoaB/Mog" evidence="5">
    <location>
        <begin position="169"/>
        <end position="293"/>
    </location>
</feature>
<keyword evidence="4" id="KW-0500">Molybdenum</keyword>
<dbReference type="SUPFAM" id="SSF63882">
    <property type="entry name" value="MoeA N-terminal region -like"/>
    <property type="match status" value="1"/>
</dbReference>
<dbReference type="SUPFAM" id="SSF53218">
    <property type="entry name" value="Molybdenum cofactor biosynthesis proteins"/>
    <property type="match status" value="1"/>
</dbReference>
<organism evidence="6 7">
    <name type="scientific">Chitinophaga niabensis</name>
    <dbReference type="NCBI Taxonomy" id="536979"/>
    <lineage>
        <taxon>Bacteria</taxon>
        <taxon>Pseudomonadati</taxon>
        <taxon>Bacteroidota</taxon>
        <taxon>Chitinophagia</taxon>
        <taxon>Chitinophagales</taxon>
        <taxon>Chitinophagaceae</taxon>
        <taxon>Chitinophaga</taxon>
    </lineage>
</organism>
<keyword evidence="4" id="KW-0479">Metal-binding</keyword>
<evidence type="ECO:0000313" key="7">
    <source>
        <dbReference type="Proteomes" id="UP000185003"/>
    </source>
</evidence>
<evidence type="ECO:0000259" key="5">
    <source>
        <dbReference type="SMART" id="SM00852"/>
    </source>
</evidence>
<accession>A0A1N6EK97</accession>
<comment type="cofactor">
    <cofactor evidence="4">
        <name>Mg(2+)</name>
        <dbReference type="ChEBI" id="CHEBI:18420"/>
    </cofactor>
</comment>
<dbReference type="CDD" id="cd00887">
    <property type="entry name" value="MoeA"/>
    <property type="match status" value="1"/>
</dbReference>
<dbReference type="OrthoDB" id="9804758at2"/>
<evidence type="ECO:0000313" key="6">
    <source>
        <dbReference type="EMBL" id="SIN83466.1"/>
    </source>
</evidence>
<reference evidence="6 7" key="1">
    <citation type="submission" date="2016-11" db="EMBL/GenBank/DDBJ databases">
        <authorList>
            <person name="Jaros S."/>
            <person name="Januszkiewicz K."/>
            <person name="Wedrychowicz H."/>
        </authorList>
    </citation>
    <scope>NUCLEOTIDE SEQUENCE [LARGE SCALE GENOMIC DNA]</scope>
    <source>
        <strain evidence="6 7">DSM 24787</strain>
    </source>
</reference>
<evidence type="ECO:0000256" key="2">
    <source>
        <dbReference type="ARBA" id="ARBA00010763"/>
    </source>
</evidence>
<comment type="function">
    <text evidence="1 4">Catalyzes the insertion of molybdate into adenylated molybdopterin with the concomitant release of AMP.</text>
</comment>
<dbReference type="InterPro" id="IPR005110">
    <property type="entry name" value="MoeA_linker/N"/>
</dbReference>
<dbReference type="UniPathway" id="UPA00344"/>
<dbReference type="Gene3D" id="2.40.340.10">
    <property type="entry name" value="MoeA, C-terminal, domain IV"/>
    <property type="match status" value="1"/>
</dbReference>
<dbReference type="GO" id="GO:0006777">
    <property type="term" value="P:Mo-molybdopterin cofactor biosynthetic process"/>
    <property type="evidence" value="ECO:0007669"/>
    <property type="project" value="UniProtKB-UniRule"/>
</dbReference>
<evidence type="ECO:0000256" key="4">
    <source>
        <dbReference type="RuleBase" id="RU365090"/>
    </source>
</evidence>
<keyword evidence="4" id="KW-0808">Transferase</keyword>
<dbReference type="Gene3D" id="3.90.105.10">
    <property type="entry name" value="Molybdopterin biosynthesis moea protein, domain 2"/>
    <property type="match status" value="1"/>
</dbReference>
<evidence type="ECO:0000256" key="3">
    <source>
        <dbReference type="ARBA" id="ARBA00047317"/>
    </source>
</evidence>
<dbReference type="InterPro" id="IPR036135">
    <property type="entry name" value="MoeA_linker/N_sf"/>
</dbReference>
<dbReference type="InterPro" id="IPR036688">
    <property type="entry name" value="MoeA_C_domain_IV_sf"/>
</dbReference>
<keyword evidence="4" id="KW-0501">Molybdenum cofactor biosynthesis</keyword>
<dbReference type="SMART" id="SM00852">
    <property type="entry name" value="MoCF_biosynth"/>
    <property type="match status" value="1"/>
</dbReference>
<comment type="similarity">
    <text evidence="2 4">Belongs to the MoeA family.</text>
</comment>
<dbReference type="STRING" id="536979.SAMN04488055_1674"/>
<comment type="pathway">
    <text evidence="4">Cofactor biosynthesis; molybdopterin biosynthesis.</text>
</comment>
<dbReference type="Pfam" id="PF03453">
    <property type="entry name" value="MoeA_N"/>
    <property type="match status" value="1"/>
</dbReference>
<dbReference type="PANTHER" id="PTHR10192">
    <property type="entry name" value="MOLYBDOPTERIN BIOSYNTHESIS PROTEIN"/>
    <property type="match status" value="1"/>
</dbReference>
<name>A0A1N6EK97_9BACT</name>
<dbReference type="AlphaFoldDB" id="A0A1N6EK97"/>
<dbReference type="RefSeq" id="WP_074238798.1">
    <property type="nucleotide sequence ID" value="NZ_FSRA01000001.1"/>
</dbReference>
<sequence>MISVTAAIQQIAACRTSWGTERIPLEQAIGRVLAAPVTADRDYPPFNRSLRDGFAIRISDYNTAKKKLFPISAIEEALPGHVIRIRNGDILPAEMDTVIGGEDVEEKKGNVSVSNDRVKVHQHVIRKGEDAAEGDRLLEPGCRIQFQHMGLLAALGIHHITVHRPPKVVIISAGSELRDANSYIFAGLLAQYGIQAVSRIVVQEPALEQAVIESLDADLLLISAGLTTTDTPVLPKLLQDCGIEQVFHRVRAKPCKPFWFGYSPTKTRVMLFPANAFSVEAGAKLFLESYIRACWNLPMVKPWLLPFLDYRAAVHTLDDIVPAILTNKNGLRVRAAHASGAGDIMAASRTDGIFLHSTDTGHLEPGSLVPFYPWADHQLTT</sequence>
<protein>
    <recommendedName>
        <fullName evidence="4">Molybdopterin molybdenumtransferase</fullName>
        <ecNumber evidence="4">2.10.1.1</ecNumber>
    </recommendedName>
</protein>
<dbReference type="GO" id="GO:0061599">
    <property type="term" value="F:molybdopterin molybdotransferase activity"/>
    <property type="evidence" value="ECO:0007669"/>
    <property type="project" value="UniProtKB-UniRule"/>
</dbReference>
<dbReference type="Proteomes" id="UP000185003">
    <property type="component" value="Unassembled WGS sequence"/>
</dbReference>
<keyword evidence="7" id="KW-1185">Reference proteome</keyword>
<dbReference type="PANTHER" id="PTHR10192:SF5">
    <property type="entry name" value="GEPHYRIN"/>
    <property type="match status" value="1"/>
</dbReference>
<keyword evidence="4" id="KW-0460">Magnesium</keyword>
<dbReference type="Gene3D" id="2.170.190.11">
    <property type="entry name" value="Molybdopterin biosynthesis moea protein, domain 3"/>
    <property type="match status" value="1"/>
</dbReference>
<dbReference type="EMBL" id="FSRA01000001">
    <property type="protein sequence ID" value="SIN83466.1"/>
    <property type="molecule type" value="Genomic_DNA"/>
</dbReference>
<dbReference type="GO" id="GO:0005829">
    <property type="term" value="C:cytosol"/>
    <property type="evidence" value="ECO:0007669"/>
    <property type="project" value="TreeGrafter"/>
</dbReference>
<dbReference type="InterPro" id="IPR038987">
    <property type="entry name" value="MoeA-like"/>
</dbReference>
<proteinExistence type="inferred from homology"/>